<sequence>MEITVEDILLDVLSADRDDLIRTISDIAVKRGYTLSASKLFDAFIDREMEYSTGLQDGFAIPHAKSDAVERAGVIYARLRQPIEWKTYDDAPVTDVFALMVPEQEKGTIHLQMLGNLANALLEDDFKTQLRALDDEAAIAGFITEQIGVEVS</sequence>
<evidence type="ECO:0000256" key="3">
    <source>
        <dbReference type="ARBA" id="ARBA00022597"/>
    </source>
</evidence>
<feature type="domain" description="PTS EIIA type-2" evidence="6">
    <location>
        <begin position="1"/>
        <end position="146"/>
    </location>
</feature>
<dbReference type="AlphaFoldDB" id="F2NB34"/>
<name>F2NB34_CORGP</name>
<dbReference type="GO" id="GO:0008982">
    <property type="term" value="F:protein-N(PI)-phosphohistidine-sugar phosphotransferase activity"/>
    <property type="evidence" value="ECO:0007669"/>
    <property type="project" value="InterPro"/>
</dbReference>
<dbReference type="CDD" id="cd00211">
    <property type="entry name" value="PTS_IIA_fru"/>
    <property type="match status" value="1"/>
</dbReference>
<dbReference type="Gene3D" id="3.40.930.10">
    <property type="entry name" value="Mannitol-specific EII, Chain A"/>
    <property type="match status" value="1"/>
</dbReference>
<evidence type="ECO:0000313" key="8">
    <source>
        <dbReference type="Proteomes" id="UP000006851"/>
    </source>
</evidence>
<keyword evidence="8" id="KW-1185">Reference proteome</keyword>
<dbReference type="InterPro" id="IPR051541">
    <property type="entry name" value="PTS_SugarTrans_NitroReg"/>
</dbReference>
<dbReference type="HOGENOM" id="CLU_072531_5_1_11"/>
<protein>
    <submittedName>
        <fullName evidence="7">PTS IIA-like nitrogen-regulatory protein PtsN</fullName>
    </submittedName>
</protein>
<evidence type="ECO:0000256" key="4">
    <source>
        <dbReference type="ARBA" id="ARBA00022679"/>
    </source>
</evidence>
<keyword evidence="4" id="KW-0808">Transferase</keyword>
<dbReference type="InterPro" id="IPR002178">
    <property type="entry name" value="PTS_EIIA_type-2_dom"/>
</dbReference>
<dbReference type="PANTHER" id="PTHR47738:SF2">
    <property type="entry name" value="PTS SYSTEM FRUCTOSE-LIKE EIIA COMPONENT"/>
    <property type="match status" value="1"/>
</dbReference>
<dbReference type="GO" id="GO:0016020">
    <property type="term" value="C:membrane"/>
    <property type="evidence" value="ECO:0007669"/>
    <property type="project" value="InterPro"/>
</dbReference>
<reference evidence="8" key="1">
    <citation type="journal article" date="2013" name="Stand. Genomic Sci.">
        <title>Complete genome sequence of Coriobacterium glomerans type strain (PW2(T)) from the midgut of Pyrrhocoris apterus L. (red soldier bug).</title>
        <authorList>
            <person name="Stackebrandt E."/>
            <person name="Zeytun A."/>
            <person name="Lapidus A."/>
            <person name="Nolan M."/>
            <person name="Lucas S."/>
            <person name="Hammon N."/>
            <person name="Deshpande S."/>
            <person name="Cheng J.F."/>
            <person name="Tapia R."/>
            <person name="Goodwin L.A."/>
            <person name="Pitluck S."/>
            <person name="Liolios K."/>
            <person name="Pagani I."/>
            <person name="Ivanova N."/>
            <person name="Mavromatis K."/>
            <person name="Mikhailova N."/>
            <person name="Huntemann M."/>
            <person name="Pati A."/>
            <person name="Chen A."/>
            <person name="Palaniappan K."/>
            <person name="Chang Y.J."/>
            <person name="Land M."/>
            <person name="Hauser L."/>
            <person name="Rohde M."/>
            <person name="Pukall R."/>
            <person name="Goker M."/>
            <person name="Detter J.C."/>
            <person name="Woyke T."/>
            <person name="Bristow J."/>
            <person name="Eisen J.A."/>
            <person name="Markowitz V."/>
            <person name="Hugenholtz P."/>
            <person name="Kyrpides N.C."/>
            <person name="Klenk H.P."/>
        </authorList>
    </citation>
    <scope>NUCLEOTIDE SEQUENCE</scope>
    <source>
        <strain evidence="8">ATCC 49209 / DSM 20642 / JCM 10262 / PW2</strain>
    </source>
</reference>
<dbReference type="PROSITE" id="PS51094">
    <property type="entry name" value="PTS_EIIA_TYPE_2"/>
    <property type="match status" value="1"/>
</dbReference>
<dbReference type="NCBIfam" id="TIGR00848">
    <property type="entry name" value="fruA"/>
    <property type="match status" value="1"/>
</dbReference>
<evidence type="ECO:0000313" key="7">
    <source>
        <dbReference type="EMBL" id="AEB07785.1"/>
    </source>
</evidence>
<gene>
    <name evidence="7" type="ordered locus">Corgl_1687</name>
</gene>
<keyword evidence="1" id="KW-0813">Transport</keyword>
<keyword evidence="5" id="KW-0598">Phosphotransferase system</keyword>
<proteinExistence type="predicted"/>
<dbReference type="KEGG" id="cgo:Corgl_1687"/>
<keyword evidence="2" id="KW-0597">Phosphoprotein</keyword>
<dbReference type="EMBL" id="CP002628">
    <property type="protein sequence ID" value="AEB07785.1"/>
    <property type="molecule type" value="Genomic_DNA"/>
</dbReference>
<dbReference type="RefSeq" id="WP_013709527.1">
    <property type="nucleotide sequence ID" value="NC_015389.1"/>
</dbReference>
<dbReference type="STRING" id="700015.Corgl_1687"/>
<dbReference type="InterPro" id="IPR004715">
    <property type="entry name" value="PTS_IIA_fruc"/>
</dbReference>
<keyword evidence="3" id="KW-0762">Sugar transport</keyword>
<dbReference type="InterPro" id="IPR016152">
    <property type="entry name" value="PTrfase/Anion_transptr"/>
</dbReference>
<dbReference type="OrthoDB" id="95460at2"/>
<dbReference type="eggNOG" id="COG1762">
    <property type="taxonomic scope" value="Bacteria"/>
</dbReference>
<evidence type="ECO:0000256" key="2">
    <source>
        <dbReference type="ARBA" id="ARBA00022553"/>
    </source>
</evidence>
<evidence type="ECO:0000256" key="1">
    <source>
        <dbReference type="ARBA" id="ARBA00022448"/>
    </source>
</evidence>
<evidence type="ECO:0000256" key="5">
    <source>
        <dbReference type="ARBA" id="ARBA00022683"/>
    </source>
</evidence>
<evidence type="ECO:0000259" key="6">
    <source>
        <dbReference type="PROSITE" id="PS51094"/>
    </source>
</evidence>
<organism evidence="7 8">
    <name type="scientific">Coriobacterium glomerans (strain ATCC 49209 / DSM 20642 / JCM 10262 / PW2)</name>
    <dbReference type="NCBI Taxonomy" id="700015"/>
    <lineage>
        <taxon>Bacteria</taxon>
        <taxon>Bacillati</taxon>
        <taxon>Actinomycetota</taxon>
        <taxon>Coriobacteriia</taxon>
        <taxon>Coriobacteriales</taxon>
        <taxon>Coriobacteriaceae</taxon>
        <taxon>Coriobacterium</taxon>
    </lineage>
</organism>
<dbReference type="Proteomes" id="UP000006851">
    <property type="component" value="Chromosome"/>
</dbReference>
<accession>F2NB34</accession>
<dbReference type="Pfam" id="PF00359">
    <property type="entry name" value="PTS_EIIA_2"/>
    <property type="match status" value="1"/>
</dbReference>
<dbReference type="SUPFAM" id="SSF55804">
    <property type="entry name" value="Phoshotransferase/anion transport protein"/>
    <property type="match status" value="1"/>
</dbReference>
<dbReference type="GO" id="GO:0009401">
    <property type="term" value="P:phosphoenolpyruvate-dependent sugar phosphotransferase system"/>
    <property type="evidence" value="ECO:0007669"/>
    <property type="project" value="UniProtKB-KW"/>
</dbReference>
<dbReference type="PANTHER" id="PTHR47738">
    <property type="entry name" value="PTS SYSTEM FRUCTOSE-LIKE EIIA COMPONENT-RELATED"/>
    <property type="match status" value="1"/>
</dbReference>